<evidence type="ECO:0000313" key="2">
    <source>
        <dbReference type="Proteomes" id="UP001209076"/>
    </source>
</evidence>
<keyword evidence="2" id="KW-1185">Reference proteome</keyword>
<name>A0ABT2PUN8_9MOLU</name>
<evidence type="ECO:0000313" key="1">
    <source>
        <dbReference type="EMBL" id="MCU0104433.1"/>
    </source>
</evidence>
<proteinExistence type="predicted"/>
<accession>A0ABT2PUN8</accession>
<gene>
    <name evidence="1" type="ORF">N7603_02030</name>
</gene>
<reference evidence="2" key="1">
    <citation type="submission" date="2023-07" db="EMBL/GenBank/DDBJ databases">
        <title>Novel Mycoplasma species identified in domestic and wild animals.</title>
        <authorList>
            <person name="Volokhov D.V."/>
            <person name="Furtak V.A."/>
            <person name="Zagorodnyaya T.A."/>
        </authorList>
    </citation>
    <scope>NUCLEOTIDE SEQUENCE [LARGE SCALE GENOMIC DNA]</scope>
    <source>
        <strain evidence="2">92-19</strain>
    </source>
</reference>
<dbReference type="RefSeq" id="WP_262095666.1">
    <property type="nucleotide sequence ID" value="NZ_JAOEGN010000003.1"/>
</dbReference>
<sequence>MSNYKCVFDEYNRLAQSLGIDKLEPSKKCLVEELVKQASFLLVELDILKEQISTYGAIQINKNGRQKQTEASKHYNRTLSTFSSLMKNIHTIIGKSSDDGDDELEKFLKGLS</sequence>
<dbReference type="Proteomes" id="UP001209076">
    <property type="component" value="Unassembled WGS sequence"/>
</dbReference>
<evidence type="ECO:0008006" key="3">
    <source>
        <dbReference type="Google" id="ProtNLM"/>
    </source>
</evidence>
<dbReference type="EMBL" id="JAOEGN010000003">
    <property type="protein sequence ID" value="MCU0104433.1"/>
    <property type="molecule type" value="Genomic_DNA"/>
</dbReference>
<comment type="caution">
    <text evidence="1">The sequence shown here is derived from an EMBL/GenBank/DDBJ whole genome shotgun (WGS) entry which is preliminary data.</text>
</comment>
<protein>
    <recommendedName>
        <fullName evidence="3">P27 family phage terminase small subunit</fullName>
    </recommendedName>
</protein>
<organism evidence="1 2">
    <name type="scientific">Paracholeplasma vituli</name>
    <dbReference type="NCBI Taxonomy" id="69473"/>
    <lineage>
        <taxon>Bacteria</taxon>
        <taxon>Bacillati</taxon>
        <taxon>Mycoplasmatota</taxon>
        <taxon>Mollicutes</taxon>
        <taxon>Acholeplasmatales</taxon>
        <taxon>Acholeplasmataceae</taxon>
        <taxon>Paracholeplasma</taxon>
    </lineage>
</organism>